<dbReference type="InterPro" id="IPR017946">
    <property type="entry name" value="PLC-like_Pdiesterase_TIM-brl"/>
</dbReference>
<dbReference type="GO" id="GO:0008081">
    <property type="term" value="F:phosphoric diester hydrolase activity"/>
    <property type="evidence" value="ECO:0007669"/>
    <property type="project" value="InterPro"/>
</dbReference>
<dbReference type="OrthoDB" id="7984201at2759"/>
<feature type="transmembrane region" description="Helical" evidence="1">
    <location>
        <begin position="370"/>
        <end position="390"/>
    </location>
</feature>
<dbReference type="RefSeq" id="XP_008081458.1">
    <property type="nucleotide sequence ID" value="XM_008083267.1"/>
</dbReference>
<feature type="chain" id="PRO_5004519203" evidence="2">
    <location>
        <begin position="21"/>
        <end position="391"/>
    </location>
</feature>
<evidence type="ECO:0000256" key="1">
    <source>
        <dbReference type="SAM" id="Phobius"/>
    </source>
</evidence>
<dbReference type="OMA" id="YPYLMPE"/>
<dbReference type="GO" id="GO:0006629">
    <property type="term" value="P:lipid metabolic process"/>
    <property type="evidence" value="ECO:0007669"/>
    <property type="project" value="InterPro"/>
</dbReference>
<dbReference type="AlphaFoldDB" id="S3D3L4"/>
<keyword evidence="1" id="KW-1133">Transmembrane helix</keyword>
<feature type="signal peptide" evidence="2">
    <location>
        <begin position="1"/>
        <end position="20"/>
    </location>
</feature>
<keyword evidence="1" id="KW-0472">Membrane</keyword>
<dbReference type="HOGENOM" id="CLU_037358_1_0_1"/>
<dbReference type="STRING" id="1116229.S3D3L4"/>
<proteinExistence type="predicted"/>
<accession>S3D3L4</accession>
<evidence type="ECO:0000313" key="3">
    <source>
        <dbReference type="EMBL" id="EPE31729.1"/>
    </source>
</evidence>
<dbReference type="KEGG" id="glz:GLAREA_12485"/>
<keyword evidence="4" id="KW-1185">Reference proteome</keyword>
<sequence length="391" mass="41268">MYFNFAATAALLSHAHLAQALPQIGSSISSSSVASTSAVSARATVWSVSEAAVPTSTAACNNSPDLCDRHYNNITHMGAHDVAFLRDSSTSFSTSGNTFYNATVALSAGIRLLQAQVHLEAGVLRLCHTSCLLLDGGTLEAWLATIKTWMDANRNEVVTVILVNADDQKSASFGKVFTSSGLSTYGYTLPTTSSMLIWPTLQSLISANTRLVTFIASIDYDPAFPYLLPEFNYIFETAFGVMSPTGFGCDLDRPSTQSSAAAAVSAGFMGMINHFLDKDAGFGIIIPDVDNITSTNSPSTTNVGALGKQGAECYIKWGVKPTFILVDFFNVGPAIETADMLNGIVGTGRVVVSTEPLTLATNSASRFNGYSGLTVVAIAMAVVAIVNTVWL</sequence>
<reference evidence="3 4" key="1">
    <citation type="journal article" date="2013" name="BMC Genomics">
        <title>Genomics-driven discovery of the pneumocandin biosynthetic gene cluster in the fungus Glarea lozoyensis.</title>
        <authorList>
            <person name="Chen L."/>
            <person name="Yue Q."/>
            <person name="Zhang X."/>
            <person name="Xiang M."/>
            <person name="Wang C."/>
            <person name="Li S."/>
            <person name="Che Y."/>
            <person name="Ortiz-Lopez F.J."/>
            <person name="Bills G.F."/>
            <person name="Liu X."/>
            <person name="An Z."/>
        </authorList>
    </citation>
    <scope>NUCLEOTIDE SEQUENCE [LARGE SCALE GENOMIC DNA]</scope>
    <source>
        <strain evidence="4">ATCC 20868 / MF5171</strain>
    </source>
</reference>
<keyword evidence="1" id="KW-0812">Transmembrane</keyword>
<dbReference type="Gene3D" id="3.20.20.190">
    <property type="entry name" value="Phosphatidylinositol (PI) phosphodiesterase"/>
    <property type="match status" value="1"/>
</dbReference>
<dbReference type="Proteomes" id="UP000016922">
    <property type="component" value="Unassembled WGS sequence"/>
</dbReference>
<dbReference type="EMBL" id="KE145361">
    <property type="protein sequence ID" value="EPE31729.1"/>
    <property type="molecule type" value="Genomic_DNA"/>
</dbReference>
<dbReference type="eggNOG" id="ENOG502RUV2">
    <property type="taxonomic scope" value="Eukaryota"/>
</dbReference>
<evidence type="ECO:0000256" key="2">
    <source>
        <dbReference type="SAM" id="SignalP"/>
    </source>
</evidence>
<evidence type="ECO:0000313" key="4">
    <source>
        <dbReference type="Proteomes" id="UP000016922"/>
    </source>
</evidence>
<keyword evidence="2" id="KW-0732">Signal</keyword>
<dbReference type="PANTHER" id="PTHR13593:SF80">
    <property type="entry name" value="PLC-LIKE PHOSPHODIESTERASE"/>
    <property type="match status" value="1"/>
</dbReference>
<protein>
    <submittedName>
        <fullName evidence="3">PLC-like phosphodiesterase</fullName>
    </submittedName>
</protein>
<dbReference type="GeneID" id="19471526"/>
<dbReference type="PANTHER" id="PTHR13593">
    <property type="match status" value="1"/>
</dbReference>
<dbReference type="Pfam" id="PF26146">
    <property type="entry name" value="PI-PLC_X"/>
    <property type="match status" value="1"/>
</dbReference>
<dbReference type="SUPFAM" id="SSF51695">
    <property type="entry name" value="PLC-like phosphodiesterases"/>
    <property type="match status" value="1"/>
</dbReference>
<gene>
    <name evidence="3" type="ORF">GLAREA_12485</name>
</gene>
<dbReference type="InterPro" id="IPR051057">
    <property type="entry name" value="PI-PLC_domain"/>
</dbReference>
<organism evidence="3 4">
    <name type="scientific">Glarea lozoyensis (strain ATCC 20868 / MF5171)</name>
    <dbReference type="NCBI Taxonomy" id="1116229"/>
    <lineage>
        <taxon>Eukaryota</taxon>
        <taxon>Fungi</taxon>
        <taxon>Dikarya</taxon>
        <taxon>Ascomycota</taxon>
        <taxon>Pezizomycotina</taxon>
        <taxon>Leotiomycetes</taxon>
        <taxon>Helotiales</taxon>
        <taxon>Helotiaceae</taxon>
        <taxon>Glarea</taxon>
    </lineage>
</organism>
<name>S3D3L4_GLAL2</name>